<evidence type="ECO:0000256" key="5">
    <source>
        <dbReference type="SAM" id="MobiDB-lite"/>
    </source>
</evidence>
<dbReference type="GO" id="GO:0008757">
    <property type="term" value="F:S-adenosylmethionine-dependent methyltransferase activity"/>
    <property type="evidence" value="ECO:0007669"/>
    <property type="project" value="TreeGrafter"/>
</dbReference>
<dbReference type="InterPro" id="IPR050362">
    <property type="entry name" value="Cation-dep_OMT"/>
</dbReference>
<comment type="similarity">
    <text evidence="4">Belongs to the class I-like SAM-binding methyltransferase superfamily. Cation-dependent O-methyltransferase family.</text>
</comment>
<dbReference type="PANTHER" id="PTHR10509:SF14">
    <property type="entry name" value="CAFFEOYL-COA O-METHYLTRANSFERASE 3-RELATED"/>
    <property type="match status" value="1"/>
</dbReference>
<dbReference type="Pfam" id="PF01596">
    <property type="entry name" value="Methyltransf_3"/>
    <property type="match status" value="1"/>
</dbReference>
<keyword evidence="2" id="KW-0808">Transferase</keyword>
<proteinExistence type="inferred from homology"/>
<keyword evidence="3" id="KW-0949">S-adenosyl-L-methionine</keyword>
<dbReference type="PANTHER" id="PTHR10509">
    <property type="entry name" value="O-METHYLTRANSFERASE-RELATED"/>
    <property type="match status" value="1"/>
</dbReference>
<dbReference type="CDD" id="cd02440">
    <property type="entry name" value="AdoMet_MTases"/>
    <property type="match status" value="1"/>
</dbReference>
<sequence length="318" mass="34096">MTAPRAVSAAGRSLLLLRPPLRVARAHHHPQQRAFATSLTRRSDTPDPRGVTQYTLNADGSVQHRQIGTRLDVPLSKEQAGDEPHLTAAGVDAYLTSKLAHPDYASDPALLRGLARADEAGLPKIAVTPQLGQFLAVLTKAVKAERVLEIGTLGGYSTAFFAKALPRTGQIDTIEYSPQHAKVAQANFLDLDLFPFPTVHVGPALDILRDPAGPFAAPPGEIDPGYDVVFVDADKEAYFDYFVEALRLTKSGGVIVFDNAIRGGRIAVPDGAEVPSDATGLRKIFDWIQADAGKTVLSAAIQTVGDKNWDGFAIVYKN</sequence>
<gene>
    <name evidence="6" type="primary">imqG</name>
    <name evidence="6" type="ORF">LOC62_05G006758</name>
</gene>
<keyword evidence="1" id="KW-0489">Methyltransferase</keyword>
<dbReference type="EMBL" id="CP086718">
    <property type="protein sequence ID" value="WOO83235.1"/>
    <property type="molecule type" value="Genomic_DNA"/>
</dbReference>
<evidence type="ECO:0000256" key="1">
    <source>
        <dbReference type="ARBA" id="ARBA00022603"/>
    </source>
</evidence>
<evidence type="ECO:0000313" key="6">
    <source>
        <dbReference type="EMBL" id="WOO83235.1"/>
    </source>
</evidence>
<evidence type="ECO:0000256" key="4">
    <source>
        <dbReference type="ARBA" id="ARBA00023453"/>
    </source>
</evidence>
<dbReference type="InterPro" id="IPR029063">
    <property type="entry name" value="SAM-dependent_MTases_sf"/>
</dbReference>
<dbReference type="GeneID" id="87809934"/>
<dbReference type="RefSeq" id="XP_062629261.1">
    <property type="nucleotide sequence ID" value="XM_062773277.1"/>
</dbReference>
<reference evidence="6" key="1">
    <citation type="submission" date="2023-10" db="EMBL/GenBank/DDBJ databases">
        <authorList>
            <person name="Noh H."/>
        </authorList>
    </citation>
    <scope>NUCLEOTIDE SEQUENCE</scope>
    <source>
        <strain evidence="6">DUCC4014</strain>
    </source>
</reference>
<dbReference type="GO" id="GO:0008171">
    <property type="term" value="F:O-methyltransferase activity"/>
    <property type="evidence" value="ECO:0007669"/>
    <property type="project" value="InterPro"/>
</dbReference>
<dbReference type="Gene3D" id="3.40.50.150">
    <property type="entry name" value="Vaccinia Virus protein VP39"/>
    <property type="match status" value="1"/>
</dbReference>
<dbReference type="InterPro" id="IPR002935">
    <property type="entry name" value="SAM_O-MeTrfase"/>
</dbReference>
<feature type="region of interest" description="Disordered" evidence="5">
    <location>
        <begin position="26"/>
        <end position="50"/>
    </location>
</feature>
<accession>A0AAF1BMA9</accession>
<organism evidence="6 7">
    <name type="scientific">Vanrija pseudolonga</name>
    <dbReference type="NCBI Taxonomy" id="143232"/>
    <lineage>
        <taxon>Eukaryota</taxon>
        <taxon>Fungi</taxon>
        <taxon>Dikarya</taxon>
        <taxon>Basidiomycota</taxon>
        <taxon>Agaricomycotina</taxon>
        <taxon>Tremellomycetes</taxon>
        <taxon>Trichosporonales</taxon>
        <taxon>Trichosporonaceae</taxon>
        <taxon>Vanrija</taxon>
    </lineage>
</organism>
<dbReference type="AlphaFoldDB" id="A0AAF1BMA9"/>
<dbReference type="Proteomes" id="UP000827549">
    <property type="component" value="Chromosome 5"/>
</dbReference>
<dbReference type="PROSITE" id="PS51682">
    <property type="entry name" value="SAM_OMT_I"/>
    <property type="match status" value="1"/>
</dbReference>
<dbReference type="GO" id="GO:0032259">
    <property type="term" value="P:methylation"/>
    <property type="evidence" value="ECO:0007669"/>
    <property type="project" value="UniProtKB-KW"/>
</dbReference>
<protein>
    <submittedName>
        <fullName evidence="6">O-methyltransferase imqG</fullName>
    </submittedName>
</protein>
<name>A0AAF1BMA9_9TREE</name>
<evidence type="ECO:0000313" key="7">
    <source>
        <dbReference type="Proteomes" id="UP000827549"/>
    </source>
</evidence>
<evidence type="ECO:0000256" key="2">
    <source>
        <dbReference type="ARBA" id="ARBA00022679"/>
    </source>
</evidence>
<dbReference type="SUPFAM" id="SSF53335">
    <property type="entry name" value="S-adenosyl-L-methionine-dependent methyltransferases"/>
    <property type="match status" value="1"/>
</dbReference>
<evidence type="ECO:0000256" key="3">
    <source>
        <dbReference type="ARBA" id="ARBA00022691"/>
    </source>
</evidence>
<keyword evidence="7" id="KW-1185">Reference proteome</keyword>